<comment type="caution">
    <text evidence="1">The sequence shown here is derived from an EMBL/GenBank/DDBJ whole genome shotgun (WGS) entry which is preliminary data.</text>
</comment>
<proteinExistence type="predicted"/>
<keyword evidence="2" id="KW-1185">Reference proteome</keyword>
<evidence type="ECO:0000313" key="1">
    <source>
        <dbReference type="EMBL" id="CAG7832313.1"/>
    </source>
</evidence>
<gene>
    <name evidence="1" type="ORF">AFUS01_LOCUS42000</name>
</gene>
<protein>
    <submittedName>
        <fullName evidence="1">Uncharacterized protein</fullName>
    </submittedName>
</protein>
<sequence length="93" mass="10893">MTKQNPMEPCLYSSSCIVGFSPRPFETICPEILCLCTYLLHHRSVVFGKIKNKRLLSRCEDGGVDWRECLSKLNFHCCTDYHHHVEYTEDMYS</sequence>
<name>A0A8J2LI80_9HEXA</name>
<dbReference type="AlphaFoldDB" id="A0A8J2LI80"/>
<reference evidence="1" key="1">
    <citation type="submission" date="2021-06" db="EMBL/GenBank/DDBJ databases">
        <authorList>
            <person name="Hodson N. C."/>
            <person name="Mongue J. A."/>
            <person name="Jaron S. K."/>
        </authorList>
    </citation>
    <scope>NUCLEOTIDE SEQUENCE</scope>
</reference>
<accession>A0A8J2LI80</accession>
<evidence type="ECO:0000313" key="2">
    <source>
        <dbReference type="Proteomes" id="UP000708208"/>
    </source>
</evidence>
<dbReference type="Proteomes" id="UP000708208">
    <property type="component" value="Unassembled WGS sequence"/>
</dbReference>
<dbReference type="EMBL" id="CAJVCH010564398">
    <property type="protein sequence ID" value="CAG7832313.1"/>
    <property type="molecule type" value="Genomic_DNA"/>
</dbReference>
<organism evidence="1 2">
    <name type="scientific">Allacma fusca</name>
    <dbReference type="NCBI Taxonomy" id="39272"/>
    <lineage>
        <taxon>Eukaryota</taxon>
        <taxon>Metazoa</taxon>
        <taxon>Ecdysozoa</taxon>
        <taxon>Arthropoda</taxon>
        <taxon>Hexapoda</taxon>
        <taxon>Collembola</taxon>
        <taxon>Symphypleona</taxon>
        <taxon>Sminthuridae</taxon>
        <taxon>Allacma</taxon>
    </lineage>
</organism>